<proteinExistence type="predicted"/>
<keyword evidence="1" id="KW-0436">Ligase</keyword>
<evidence type="ECO:0000313" key="1">
    <source>
        <dbReference type="EMBL" id="UFP93325.1"/>
    </source>
</evidence>
<accession>A0ABY3PI34</accession>
<dbReference type="PANTHER" id="PTHR36932:SF1">
    <property type="entry name" value="CAPSULAR POLYSACCHARIDE BIOSYNTHESIS PROTEIN"/>
    <property type="match status" value="1"/>
</dbReference>
<reference evidence="1 2" key="1">
    <citation type="journal article" date="2021" name="Genome Biol. Evol.">
        <title>Complete Genome Sequencing of a Novel Gloeobacter Species from a Waterfall Cave in Mexico.</title>
        <authorList>
            <person name="Saw J.H."/>
            <person name="Cardona T."/>
            <person name="Montejano G."/>
        </authorList>
    </citation>
    <scope>NUCLEOTIDE SEQUENCE [LARGE SCALE GENOMIC DNA]</scope>
    <source>
        <strain evidence="1">MG652769</strain>
    </source>
</reference>
<sequence length="353" mass="38907">MEKRSLFFEPGHPNAVSTEQRAALLLEAVRAQVAFAHRHVPFWADRLQKHGLPPALDSLEEFAALPPMTKAELRLLSPWDLLPDASRSRLYLCRATSGTTGVPASFFWTRPDWQALAMTLAALLEIHRPRTLLQLVAFNGYHQGHLMGPAYDDGLRQMGATVIPRHYLADDEASTVQQIETFGCNTLVLAQRSGLKKSGKTVEDLLRHEPQLFRRHGIRWWIGSSSTFTPELRERACGQGATVTNLYGSSEFGTLGIACREHPEEFHLALGHVYVEIVDARGRPVMAGRRGRVVITRLLGHDQQRGAVPQAGSQLLRLDNGDEALLVDTACTCGLTTPRIRDIGRGGAAGAGF</sequence>
<dbReference type="SUPFAM" id="SSF56801">
    <property type="entry name" value="Acetyl-CoA synthetase-like"/>
    <property type="match status" value="1"/>
</dbReference>
<dbReference type="InterPro" id="IPR053158">
    <property type="entry name" value="CapK_Type1_Caps_Biosynth"/>
</dbReference>
<protein>
    <submittedName>
        <fullName evidence="1">Phenylacetate--CoA ligase family protein</fullName>
    </submittedName>
</protein>
<dbReference type="Gene3D" id="3.40.50.12780">
    <property type="entry name" value="N-terminal domain of ligase-like"/>
    <property type="match status" value="1"/>
</dbReference>
<dbReference type="PANTHER" id="PTHR36932">
    <property type="entry name" value="CAPSULAR POLYSACCHARIDE BIOSYNTHESIS PROTEIN"/>
    <property type="match status" value="1"/>
</dbReference>
<name>A0ABY3PI34_9CYAN</name>
<dbReference type="Proteomes" id="UP001054846">
    <property type="component" value="Chromosome"/>
</dbReference>
<dbReference type="InterPro" id="IPR042099">
    <property type="entry name" value="ANL_N_sf"/>
</dbReference>
<organism evidence="1 2">
    <name type="scientific">Gloeobacter morelensis MG652769</name>
    <dbReference type="NCBI Taxonomy" id="2781736"/>
    <lineage>
        <taxon>Bacteria</taxon>
        <taxon>Bacillati</taxon>
        <taxon>Cyanobacteriota</taxon>
        <taxon>Cyanophyceae</taxon>
        <taxon>Gloeobacterales</taxon>
        <taxon>Gloeobacteraceae</taxon>
        <taxon>Gloeobacter</taxon>
        <taxon>Gloeobacter morelensis</taxon>
    </lineage>
</organism>
<gene>
    <name evidence="1" type="ORF">ISF26_16155</name>
</gene>
<dbReference type="EMBL" id="CP063845">
    <property type="protein sequence ID" value="UFP93325.1"/>
    <property type="molecule type" value="Genomic_DNA"/>
</dbReference>
<keyword evidence="2" id="KW-1185">Reference proteome</keyword>
<dbReference type="RefSeq" id="WP_230840324.1">
    <property type="nucleotide sequence ID" value="NZ_CP063845.1"/>
</dbReference>
<dbReference type="GO" id="GO:0016874">
    <property type="term" value="F:ligase activity"/>
    <property type="evidence" value="ECO:0007669"/>
    <property type="project" value="UniProtKB-KW"/>
</dbReference>
<evidence type="ECO:0000313" key="2">
    <source>
        <dbReference type="Proteomes" id="UP001054846"/>
    </source>
</evidence>